<evidence type="ECO:0000256" key="4">
    <source>
        <dbReference type="ARBA" id="ARBA00022723"/>
    </source>
</evidence>
<dbReference type="InterPro" id="IPR035952">
    <property type="entry name" value="Rhomboid-like_sf"/>
</dbReference>
<dbReference type="InterPro" id="IPR022764">
    <property type="entry name" value="Peptidase_S54_rhomboid_dom"/>
</dbReference>
<keyword evidence="8 10" id="KW-1133">Transmembrane helix</keyword>
<evidence type="ECO:0000256" key="9">
    <source>
        <dbReference type="ARBA" id="ARBA00023136"/>
    </source>
</evidence>
<protein>
    <submittedName>
        <fullName evidence="12">Rhomboid family protein</fullName>
    </submittedName>
</protein>
<evidence type="ECO:0000313" key="12">
    <source>
        <dbReference type="EMBL" id="ADC64954.1"/>
    </source>
</evidence>
<evidence type="ECO:0000256" key="10">
    <source>
        <dbReference type="SAM" id="Phobius"/>
    </source>
</evidence>
<dbReference type="HOGENOM" id="CLU_055068_1_0_2"/>
<dbReference type="STRING" id="589924.Ferp_0785"/>
<keyword evidence="6" id="KW-0378">Hydrolase</keyword>
<dbReference type="SUPFAM" id="SSF118310">
    <property type="entry name" value="AN1-like Zinc finger"/>
    <property type="match status" value="1"/>
</dbReference>
<sequence>MKCDICGKEEVLPYRCSYCGGTFCSDHRLPEKHFCEGIYDIPVKVKKDWEIGRKEEKEVLIQKPKISLSQYGYNNIFLGIITLMFFLSLVFPQIMNFLALYPNKFYFMPWQLVTSIFLHGSFDHYLVNAIVLLFFGGELERRLGSKRYLEIFFLSGIVGNIFYILFSFATNNFAPAVGASGALYGIMGALALIAPEIRVLLFFVIPVDIKTAILLFAAYNILMLPFTAFTGVAYIAHLGGLLVGLYYGKKYSIYRRFRLL</sequence>
<dbReference type="GeneID" id="8778291"/>
<dbReference type="eggNOG" id="arCOG01770">
    <property type="taxonomic scope" value="Archaea"/>
</dbReference>
<evidence type="ECO:0000259" key="11">
    <source>
        <dbReference type="PROSITE" id="PS51039"/>
    </source>
</evidence>
<dbReference type="GO" id="GO:0016020">
    <property type="term" value="C:membrane"/>
    <property type="evidence" value="ECO:0007669"/>
    <property type="project" value="UniProtKB-SubCell"/>
</dbReference>
<organism evidence="12 13">
    <name type="scientific">Ferroglobus placidus (strain DSM 10642 / AEDII12DO)</name>
    <dbReference type="NCBI Taxonomy" id="589924"/>
    <lineage>
        <taxon>Archaea</taxon>
        <taxon>Methanobacteriati</taxon>
        <taxon>Methanobacteriota</taxon>
        <taxon>Archaeoglobi</taxon>
        <taxon>Archaeoglobales</taxon>
        <taxon>Archaeoglobaceae</taxon>
        <taxon>Ferroglobus</taxon>
    </lineage>
</organism>
<evidence type="ECO:0000256" key="3">
    <source>
        <dbReference type="ARBA" id="ARBA00022692"/>
    </source>
</evidence>
<dbReference type="PaxDb" id="589924-Ferp_0785"/>
<dbReference type="PROSITE" id="PS51039">
    <property type="entry name" value="ZF_AN1"/>
    <property type="match status" value="1"/>
</dbReference>
<keyword evidence="7" id="KW-0862">Zinc</keyword>
<dbReference type="KEGG" id="fpl:Ferp_0785"/>
<feature type="transmembrane region" description="Helical" evidence="10">
    <location>
        <begin position="172"/>
        <end position="193"/>
    </location>
</feature>
<dbReference type="PANTHER" id="PTHR43731">
    <property type="entry name" value="RHOMBOID PROTEASE"/>
    <property type="match status" value="1"/>
</dbReference>
<feature type="transmembrane region" description="Helical" evidence="10">
    <location>
        <begin position="228"/>
        <end position="248"/>
    </location>
</feature>
<feature type="domain" description="AN1-type" evidence="11">
    <location>
        <begin position="1"/>
        <end position="43"/>
    </location>
</feature>
<dbReference type="InterPro" id="IPR050925">
    <property type="entry name" value="Rhomboid_protease_S54"/>
</dbReference>
<dbReference type="SUPFAM" id="SSF144091">
    <property type="entry name" value="Rhomboid-like"/>
    <property type="match status" value="1"/>
</dbReference>
<dbReference type="PANTHER" id="PTHR43731:SF14">
    <property type="entry name" value="PRESENILIN-ASSOCIATED RHOMBOID-LIKE PROTEIN, MITOCHONDRIAL"/>
    <property type="match status" value="1"/>
</dbReference>
<keyword evidence="4" id="KW-0479">Metal-binding</keyword>
<comment type="subcellular location">
    <subcellularLocation>
        <location evidence="1">Membrane</location>
        <topology evidence="1">Multi-pass membrane protein</topology>
    </subcellularLocation>
</comment>
<dbReference type="Pfam" id="PF01428">
    <property type="entry name" value="zf-AN1"/>
    <property type="match status" value="1"/>
</dbReference>
<keyword evidence="3 10" id="KW-0812">Transmembrane</keyword>
<feature type="transmembrane region" description="Helical" evidence="10">
    <location>
        <begin position="73"/>
        <end position="95"/>
    </location>
</feature>
<keyword evidence="9 10" id="KW-0472">Membrane</keyword>
<keyword evidence="13" id="KW-1185">Reference proteome</keyword>
<dbReference type="InterPro" id="IPR035896">
    <property type="entry name" value="AN1-like_Znf"/>
</dbReference>
<evidence type="ECO:0000256" key="2">
    <source>
        <dbReference type="ARBA" id="ARBA00009045"/>
    </source>
</evidence>
<feature type="transmembrane region" description="Helical" evidence="10">
    <location>
        <begin position="115"/>
        <end position="136"/>
    </location>
</feature>
<reference evidence="13" key="1">
    <citation type="submission" date="2010-02" db="EMBL/GenBank/DDBJ databases">
        <title>Complete sequence of Ferroglobus placidus DSM 10642.</title>
        <authorList>
            <consortium name="US DOE Joint Genome Institute"/>
            <person name="Lucas S."/>
            <person name="Copeland A."/>
            <person name="Lapidus A."/>
            <person name="Cheng J.-F."/>
            <person name="Bruce D."/>
            <person name="Goodwin L."/>
            <person name="Pitluck S."/>
            <person name="Saunders E."/>
            <person name="Brettin T."/>
            <person name="Detter J.C."/>
            <person name="Han C."/>
            <person name="Tapia R."/>
            <person name="Larimer F."/>
            <person name="Land M."/>
            <person name="Hauser L."/>
            <person name="Kyrpides N."/>
            <person name="Ivanova N."/>
            <person name="Holmes D."/>
            <person name="Lovley D."/>
            <person name="Kyrpides N."/>
            <person name="Anderson I.J."/>
            <person name="Woyke T."/>
        </authorList>
    </citation>
    <scope>NUCLEOTIDE SEQUENCE [LARGE SCALE GENOMIC DNA]</scope>
    <source>
        <strain evidence="13">DSM 10642 / AEDII12DO</strain>
    </source>
</reference>
<evidence type="ECO:0000256" key="7">
    <source>
        <dbReference type="ARBA" id="ARBA00022833"/>
    </source>
</evidence>
<comment type="similarity">
    <text evidence="2">Belongs to the peptidase S54 family.</text>
</comment>
<dbReference type="SMART" id="SM01160">
    <property type="entry name" value="DUF1751"/>
    <property type="match status" value="1"/>
</dbReference>
<dbReference type="EMBL" id="CP001899">
    <property type="protein sequence ID" value="ADC64954.1"/>
    <property type="molecule type" value="Genomic_DNA"/>
</dbReference>
<dbReference type="Pfam" id="PF01694">
    <property type="entry name" value="Rhomboid"/>
    <property type="match status" value="1"/>
</dbReference>
<evidence type="ECO:0000256" key="8">
    <source>
        <dbReference type="ARBA" id="ARBA00022989"/>
    </source>
</evidence>
<keyword evidence="5" id="KW-0863">Zinc-finger</keyword>
<evidence type="ECO:0000256" key="6">
    <source>
        <dbReference type="ARBA" id="ARBA00022801"/>
    </source>
</evidence>
<gene>
    <name evidence="12" type="ordered locus">Ferp_0785</name>
</gene>
<dbReference type="GO" id="GO:0004252">
    <property type="term" value="F:serine-type endopeptidase activity"/>
    <property type="evidence" value="ECO:0007669"/>
    <property type="project" value="InterPro"/>
</dbReference>
<name>D3RWU1_FERPA</name>
<dbReference type="Gene3D" id="4.10.1110.10">
    <property type="entry name" value="AN1-like Zinc finger"/>
    <property type="match status" value="1"/>
</dbReference>
<dbReference type="GO" id="GO:0008270">
    <property type="term" value="F:zinc ion binding"/>
    <property type="evidence" value="ECO:0007669"/>
    <property type="project" value="UniProtKB-KW"/>
</dbReference>
<proteinExistence type="inferred from homology"/>
<dbReference type="Proteomes" id="UP000002613">
    <property type="component" value="Chromosome"/>
</dbReference>
<evidence type="ECO:0000256" key="1">
    <source>
        <dbReference type="ARBA" id="ARBA00004141"/>
    </source>
</evidence>
<feature type="transmembrane region" description="Helical" evidence="10">
    <location>
        <begin position="148"/>
        <end position="166"/>
    </location>
</feature>
<accession>D3RWU1</accession>
<dbReference type="RefSeq" id="WP_012965297.1">
    <property type="nucleotide sequence ID" value="NC_013849.1"/>
</dbReference>
<dbReference type="SMART" id="SM00154">
    <property type="entry name" value="ZnF_AN1"/>
    <property type="match status" value="1"/>
</dbReference>
<evidence type="ECO:0000313" key="13">
    <source>
        <dbReference type="Proteomes" id="UP000002613"/>
    </source>
</evidence>
<dbReference type="eggNOG" id="arCOG01769">
    <property type="taxonomic scope" value="Archaea"/>
</dbReference>
<feature type="transmembrane region" description="Helical" evidence="10">
    <location>
        <begin position="200"/>
        <end position="222"/>
    </location>
</feature>
<dbReference type="Gene3D" id="1.20.1540.10">
    <property type="entry name" value="Rhomboid-like"/>
    <property type="match status" value="1"/>
</dbReference>
<evidence type="ECO:0000256" key="5">
    <source>
        <dbReference type="ARBA" id="ARBA00022771"/>
    </source>
</evidence>
<reference evidence="12 13" key="2">
    <citation type="journal article" date="2011" name="Stand. Genomic Sci.">
        <title>Complete genome sequence of Ferroglobus placidus AEDII12DO.</title>
        <authorList>
            <person name="Anderson I."/>
            <person name="Risso C."/>
            <person name="Holmes D."/>
            <person name="Lucas S."/>
            <person name="Copeland A."/>
            <person name="Lapidus A."/>
            <person name="Cheng J.F."/>
            <person name="Bruce D."/>
            <person name="Goodwin L."/>
            <person name="Pitluck S."/>
            <person name="Saunders E."/>
            <person name="Brettin T."/>
            <person name="Detter J.C."/>
            <person name="Han C."/>
            <person name="Tapia R."/>
            <person name="Larimer F."/>
            <person name="Land M."/>
            <person name="Hauser L."/>
            <person name="Woyke T."/>
            <person name="Lovley D."/>
            <person name="Kyrpides N."/>
            <person name="Ivanova N."/>
        </authorList>
    </citation>
    <scope>NUCLEOTIDE SEQUENCE [LARGE SCALE GENOMIC DNA]</scope>
    <source>
        <strain evidence="13">DSM 10642 / AEDII12DO</strain>
    </source>
</reference>
<dbReference type="AlphaFoldDB" id="D3RWU1"/>
<dbReference type="InterPro" id="IPR000058">
    <property type="entry name" value="Znf_AN1"/>
</dbReference>